<keyword evidence="1" id="KW-0812">Transmembrane</keyword>
<evidence type="ECO:0000313" key="2">
    <source>
        <dbReference type="EMBL" id="ALK85316.1"/>
    </source>
</evidence>
<dbReference type="EMBL" id="CP013020">
    <property type="protein sequence ID" value="ALK85316.1"/>
    <property type="molecule type" value="Genomic_DNA"/>
</dbReference>
<dbReference type="AlphaFoldDB" id="A0A0P0M3L0"/>
<organism evidence="2 3">
    <name type="scientific">Phocaeicola vulgatus</name>
    <name type="common">Bacteroides vulgatus</name>
    <dbReference type="NCBI Taxonomy" id="821"/>
    <lineage>
        <taxon>Bacteria</taxon>
        <taxon>Pseudomonadati</taxon>
        <taxon>Bacteroidota</taxon>
        <taxon>Bacteroidia</taxon>
        <taxon>Bacteroidales</taxon>
        <taxon>Bacteroidaceae</taxon>
        <taxon>Phocaeicola</taxon>
    </lineage>
</organism>
<proteinExistence type="predicted"/>
<evidence type="ECO:0000256" key="1">
    <source>
        <dbReference type="SAM" id="Phobius"/>
    </source>
</evidence>
<protein>
    <recommendedName>
        <fullName evidence="4">DUF4293 family protein</fullName>
    </recommendedName>
</protein>
<gene>
    <name evidence="2" type="ORF">BvMPK_2726</name>
</gene>
<feature type="transmembrane region" description="Helical" evidence="1">
    <location>
        <begin position="66"/>
        <end position="86"/>
    </location>
</feature>
<feature type="transmembrane region" description="Helical" evidence="1">
    <location>
        <begin position="20"/>
        <end position="40"/>
    </location>
</feature>
<reference evidence="2 3" key="2">
    <citation type="journal article" date="2016" name="Genome Biol. Evol.">
        <title>Extensive mobilome-driven genome diversification in mouse gut-associated Bacteroides vulgatus mpk.</title>
        <authorList>
            <person name="Lange A."/>
            <person name="Beier S."/>
            <person name="Steimle A."/>
            <person name="Autenrieth I.B."/>
            <person name="Huson D.H."/>
            <person name="Frick J.S."/>
        </authorList>
    </citation>
    <scope>NUCLEOTIDE SEQUENCE [LARGE SCALE GENOMIC DNA]</scope>
    <source>
        <strain evidence="3">mpk</strain>
    </source>
</reference>
<keyword evidence="1" id="KW-1133">Transmembrane helix</keyword>
<evidence type="ECO:0000313" key="3">
    <source>
        <dbReference type="Proteomes" id="UP000061587"/>
    </source>
</evidence>
<evidence type="ECO:0008006" key="4">
    <source>
        <dbReference type="Google" id="ProtNLM"/>
    </source>
</evidence>
<sequence length="161" mass="18119">MTGCMIKIKETMIQRIQSVYLLVVTILIIICLCSPVGSYIGSDYSVSALTNLCLTMADGTKDYAPWALFVILLVVAVLAFGTIFLFKKRMLQIRLTIFSTILLIGYYATLVTFIFMLKEESMTFSPSWTVCLPLVAIILNWLAIRAIGKDEVLVKAYDRLR</sequence>
<reference evidence="3" key="1">
    <citation type="submission" date="2015-10" db="EMBL/GenBank/DDBJ databases">
        <title>Extensive mobilome-driven genome diversification in gut-associated Bacteroides vulgatus mpk.</title>
        <authorList>
            <person name="Beier S."/>
            <person name="Lange A."/>
            <person name="Huson D.H."/>
            <person name="Frick J.-S."/>
            <person name="Autenrieth I.B."/>
        </authorList>
    </citation>
    <scope>NUCLEOTIDE SEQUENCE [LARGE SCALE GENOMIC DNA]</scope>
    <source>
        <strain evidence="3">mpk</strain>
    </source>
</reference>
<dbReference type="InterPro" id="IPR025635">
    <property type="entry name" value="DUF4293"/>
</dbReference>
<name>A0A0P0M3L0_PHOVU</name>
<keyword evidence="1" id="KW-0472">Membrane</keyword>
<dbReference type="PATRIC" id="fig|821.40.peg.3286"/>
<dbReference type="Proteomes" id="UP000061587">
    <property type="component" value="Chromosome"/>
</dbReference>
<feature type="transmembrane region" description="Helical" evidence="1">
    <location>
        <begin position="127"/>
        <end position="147"/>
    </location>
</feature>
<accession>A0A0P0M3L0</accession>
<feature type="transmembrane region" description="Helical" evidence="1">
    <location>
        <begin position="93"/>
        <end position="115"/>
    </location>
</feature>
<dbReference type="Pfam" id="PF14126">
    <property type="entry name" value="DUF4293"/>
    <property type="match status" value="1"/>
</dbReference>